<evidence type="ECO:0000256" key="6">
    <source>
        <dbReference type="ARBA" id="ARBA00023002"/>
    </source>
</evidence>
<keyword evidence="10" id="KW-1185">Reference proteome</keyword>
<dbReference type="PANTHER" id="PTHR43876:SF8">
    <property type="entry name" value="2-OCTAPRENYL-6-METHOXYPHENOL HYDROXYLASE"/>
    <property type="match status" value="1"/>
</dbReference>
<evidence type="ECO:0000256" key="1">
    <source>
        <dbReference type="ARBA" id="ARBA00001974"/>
    </source>
</evidence>
<dbReference type="Gene3D" id="3.50.50.60">
    <property type="entry name" value="FAD/NAD(P)-binding domain"/>
    <property type="match status" value="2"/>
</dbReference>
<dbReference type="Proteomes" id="UP001629214">
    <property type="component" value="Unassembled WGS sequence"/>
</dbReference>
<dbReference type="InterPro" id="IPR002938">
    <property type="entry name" value="FAD-bd"/>
</dbReference>
<evidence type="ECO:0000256" key="7">
    <source>
        <dbReference type="ARBA" id="ARBA00023033"/>
    </source>
</evidence>
<dbReference type="PANTHER" id="PTHR43876">
    <property type="entry name" value="UBIQUINONE BIOSYNTHESIS MONOOXYGENASE COQ6, MITOCHONDRIAL"/>
    <property type="match status" value="1"/>
</dbReference>
<dbReference type="InterPro" id="IPR036188">
    <property type="entry name" value="FAD/NAD-bd_sf"/>
</dbReference>
<keyword evidence="7 9" id="KW-0503">Monooxygenase</keyword>
<reference evidence="9 10" key="1">
    <citation type="journal article" date="2024" name="Chem. Sci.">
        <title>Discovery of megapolipeptins by genome mining of a Burkholderiales bacteria collection.</title>
        <authorList>
            <person name="Paulo B.S."/>
            <person name="Recchia M.J.J."/>
            <person name="Lee S."/>
            <person name="Fergusson C.H."/>
            <person name="Romanowski S.B."/>
            <person name="Hernandez A."/>
            <person name="Krull N."/>
            <person name="Liu D.Y."/>
            <person name="Cavanagh H."/>
            <person name="Bos A."/>
            <person name="Gray C.A."/>
            <person name="Murphy B.T."/>
            <person name="Linington R.G."/>
            <person name="Eustaquio A.S."/>
        </authorList>
    </citation>
    <scope>NUCLEOTIDE SEQUENCE [LARGE SCALE GENOMIC DNA]</scope>
    <source>
        <strain evidence="9 10">RL21-008-BIB-B</strain>
    </source>
</reference>
<proteinExistence type="inferred from homology"/>
<dbReference type="RefSeq" id="WP_408168397.1">
    <property type="nucleotide sequence ID" value="NZ_JAQQFR010000008.1"/>
</dbReference>
<comment type="pathway">
    <text evidence="2">Cofactor biosynthesis; ubiquinone biosynthesis.</text>
</comment>
<sequence>MSTTDTALSPPDYDVIICGAGPVGLSAAALLHKRGMSAARIALIDAKAAEHAAQDPRTIALSHGSQQILHDIGAWPLMASAVTSIHQIHVSRRGHFGRTLINRDDYNLSALGYVVRYGALVKALTTALASSAVTVLRPAEVAGIEEQGPQASVQLADGRTLSANVVVQAEGGVFSEQTAKALQRDYEQVAIVAHVTSSASIDHRAFERFTAEGPLALLPQDDGYALVWCVRPETAKRLLALDAPSFLRALGEAFGARVGRFTTCSARNSYPLGLNAEPGASAHTVAIGNAAQTLHPVAGQGLNLGLRDAVVLAGSLTRNASGTAGLAEFAAQRRRDRSATIKLTDLMARVFASAPDGAPSQALLGLSLGLIDVAAPAKRLLAEQMMFGWR</sequence>
<dbReference type="SUPFAM" id="SSF51905">
    <property type="entry name" value="FAD/NAD(P)-binding domain"/>
    <property type="match status" value="1"/>
</dbReference>
<dbReference type="InterPro" id="IPR010971">
    <property type="entry name" value="UbiH/COQ6"/>
</dbReference>
<gene>
    <name evidence="9" type="ORF">PQR63_13435</name>
</gene>
<keyword evidence="4" id="KW-0285">Flavoprotein</keyword>
<accession>A0ABW8ZA51</accession>
<dbReference type="InterPro" id="IPR051205">
    <property type="entry name" value="UbiH/COQ6_monooxygenase"/>
</dbReference>
<keyword evidence="6" id="KW-0560">Oxidoreductase</keyword>
<evidence type="ECO:0000256" key="5">
    <source>
        <dbReference type="ARBA" id="ARBA00022827"/>
    </source>
</evidence>
<evidence type="ECO:0000256" key="3">
    <source>
        <dbReference type="ARBA" id="ARBA00005349"/>
    </source>
</evidence>
<name>A0ABW8ZA51_9BURK</name>
<evidence type="ECO:0000313" key="9">
    <source>
        <dbReference type="EMBL" id="MFL9879395.1"/>
    </source>
</evidence>
<evidence type="ECO:0000259" key="8">
    <source>
        <dbReference type="Pfam" id="PF01494"/>
    </source>
</evidence>
<dbReference type="EMBL" id="JAQQFR010000008">
    <property type="protein sequence ID" value="MFL9879395.1"/>
    <property type="molecule type" value="Genomic_DNA"/>
</dbReference>
<feature type="domain" description="FAD-binding" evidence="8">
    <location>
        <begin position="12"/>
        <end position="326"/>
    </location>
</feature>
<evidence type="ECO:0000313" key="10">
    <source>
        <dbReference type="Proteomes" id="UP001629214"/>
    </source>
</evidence>
<evidence type="ECO:0000256" key="4">
    <source>
        <dbReference type="ARBA" id="ARBA00022630"/>
    </source>
</evidence>
<protein>
    <submittedName>
        <fullName evidence="9">FAD-dependent monooxygenase</fullName>
    </submittedName>
</protein>
<organism evidence="9 10">
    <name type="scientific">Herbaspirillum rhizosphaerae</name>
    <dbReference type="NCBI Taxonomy" id="346179"/>
    <lineage>
        <taxon>Bacteria</taxon>
        <taxon>Pseudomonadati</taxon>
        <taxon>Pseudomonadota</taxon>
        <taxon>Betaproteobacteria</taxon>
        <taxon>Burkholderiales</taxon>
        <taxon>Oxalobacteraceae</taxon>
        <taxon>Herbaspirillum</taxon>
    </lineage>
</organism>
<dbReference type="PROSITE" id="PS01304">
    <property type="entry name" value="UBIH"/>
    <property type="match status" value="1"/>
</dbReference>
<evidence type="ECO:0000256" key="2">
    <source>
        <dbReference type="ARBA" id="ARBA00004749"/>
    </source>
</evidence>
<comment type="similarity">
    <text evidence="3">Belongs to the UbiH/COQ6 family.</text>
</comment>
<dbReference type="GO" id="GO:0004497">
    <property type="term" value="F:monooxygenase activity"/>
    <property type="evidence" value="ECO:0007669"/>
    <property type="project" value="UniProtKB-KW"/>
</dbReference>
<keyword evidence="5" id="KW-0274">FAD</keyword>
<dbReference type="Pfam" id="PF01494">
    <property type="entry name" value="FAD_binding_3"/>
    <property type="match status" value="1"/>
</dbReference>
<dbReference type="PRINTS" id="PR00420">
    <property type="entry name" value="RNGMNOXGNASE"/>
</dbReference>
<dbReference type="InterPro" id="IPR018168">
    <property type="entry name" value="Ubi_Hdrlase_CS"/>
</dbReference>
<comment type="cofactor">
    <cofactor evidence="1">
        <name>FAD</name>
        <dbReference type="ChEBI" id="CHEBI:57692"/>
    </cofactor>
</comment>
<comment type="caution">
    <text evidence="9">The sequence shown here is derived from an EMBL/GenBank/DDBJ whole genome shotgun (WGS) entry which is preliminary data.</text>
</comment>
<dbReference type="NCBIfam" id="TIGR01988">
    <property type="entry name" value="Ubi-OHases"/>
    <property type="match status" value="1"/>
</dbReference>